<dbReference type="RefSeq" id="WP_107103142.1">
    <property type="nucleotide sequence ID" value="NZ_CP031418.1"/>
</dbReference>
<dbReference type="SUPFAM" id="SSF48264">
    <property type="entry name" value="Cytochrome P450"/>
    <property type="match status" value="1"/>
</dbReference>
<evidence type="ECO:0000256" key="1">
    <source>
        <dbReference type="ARBA" id="ARBA00010617"/>
    </source>
</evidence>
<dbReference type="InterPro" id="IPR050121">
    <property type="entry name" value="Cytochrome_P450_monoxygenase"/>
</dbReference>
<feature type="compositionally biased region" description="Basic and acidic residues" evidence="2">
    <location>
        <begin position="1"/>
        <end position="17"/>
    </location>
</feature>
<dbReference type="PANTHER" id="PTHR24305">
    <property type="entry name" value="CYTOCHROME P450"/>
    <property type="match status" value="1"/>
</dbReference>
<sequence>MSGRHPETVARDQDERSPAPVPTSAEHGRRLDGTRAVAALTDLGFAAIAAGVIARRRPVMGLLEKAQADSRALQRMRQLRREFGAGPVELVVPGRRIVVLLDPGDVGRVLAEAPTPFHPANREKRAALRQFQPHGVLLSKGVVREQRRAVNEAVLDTDAPLHRLAEPFAAIIAEEAAQLLASALQRGHLDAEHFTIQWWRMVRRLVLGERGRDDSAITDELWRLRSAANWSFLAPPHRRRREVFTEQLYRYVERPDPNSLAGAVAAVQTGGAVDPVGQIPHWLFAFDAAGMAAQRALAVLATHPDQQAAATADAADPHQVHLRPYLRACVLESVRLWPTTSTILRDITEPTQWRAGADSFTIAPGAALLILVPAFHRDADLLPFADRFAPEIWLDGQAAQYPQLVPFSAGPAECPGRNLVLFTTSTLLAHLLAAAEFRLRSGHRMSPQTPLPLTLNNFGLDFDVTRLPNVAS</sequence>
<dbReference type="Proteomes" id="UP000057820">
    <property type="component" value="Plasmid 2"/>
</dbReference>
<comment type="similarity">
    <text evidence="1">Belongs to the cytochrome P450 family.</text>
</comment>
<name>A0A0H5P812_NOCFR</name>
<dbReference type="GO" id="GO:0004497">
    <property type="term" value="F:monooxygenase activity"/>
    <property type="evidence" value="ECO:0007669"/>
    <property type="project" value="InterPro"/>
</dbReference>
<gene>
    <name evidence="3" type="ORF">ERS450000_05555</name>
</gene>
<dbReference type="GO" id="GO:0020037">
    <property type="term" value="F:heme binding"/>
    <property type="evidence" value="ECO:0007669"/>
    <property type="project" value="InterPro"/>
</dbReference>
<dbReference type="InterPro" id="IPR036396">
    <property type="entry name" value="Cyt_P450_sf"/>
</dbReference>
<dbReference type="InterPro" id="IPR001128">
    <property type="entry name" value="Cyt_P450"/>
</dbReference>
<dbReference type="EMBL" id="LN868939">
    <property type="protein sequence ID" value="CRY83563.1"/>
    <property type="molecule type" value="Genomic_DNA"/>
</dbReference>
<protein>
    <submittedName>
        <fullName evidence="3">Cytochrome P450</fullName>
    </submittedName>
</protein>
<feature type="region of interest" description="Disordered" evidence="2">
    <location>
        <begin position="1"/>
        <end position="30"/>
    </location>
</feature>
<geneLocation type="plasmid" evidence="3">
    <name>2</name>
</geneLocation>
<evidence type="ECO:0000313" key="4">
    <source>
        <dbReference type="Proteomes" id="UP000057820"/>
    </source>
</evidence>
<accession>A0A0H5P812</accession>
<keyword evidence="3" id="KW-0614">Plasmid</keyword>
<proteinExistence type="inferred from homology"/>
<dbReference type="GO" id="GO:0005506">
    <property type="term" value="F:iron ion binding"/>
    <property type="evidence" value="ECO:0007669"/>
    <property type="project" value="InterPro"/>
</dbReference>
<dbReference type="PANTHER" id="PTHR24305:SF166">
    <property type="entry name" value="CYTOCHROME P450 12A4, MITOCHONDRIAL-RELATED"/>
    <property type="match status" value="1"/>
</dbReference>
<dbReference type="AlphaFoldDB" id="A0A0H5P812"/>
<evidence type="ECO:0000313" key="3">
    <source>
        <dbReference type="EMBL" id="CRY83563.1"/>
    </source>
</evidence>
<reference evidence="4" key="1">
    <citation type="submission" date="2015-03" db="EMBL/GenBank/DDBJ databases">
        <authorList>
            <consortium name="Pathogen Informatics"/>
        </authorList>
    </citation>
    <scope>NUCLEOTIDE SEQUENCE [LARGE SCALE GENOMIC DNA]</scope>
    <source>
        <strain evidence="4">NCTC11134</strain>
        <plasmid evidence="4">2</plasmid>
    </source>
</reference>
<evidence type="ECO:0000256" key="2">
    <source>
        <dbReference type="SAM" id="MobiDB-lite"/>
    </source>
</evidence>
<dbReference type="Pfam" id="PF00067">
    <property type="entry name" value="p450"/>
    <property type="match status" value="1"/>
</dbReference>
<dbReference type="GO" id="GO:0016705">
    <property type="term" value="F:oxidoreductase activity, acting on paired donors, with incorporation or reduction of molecular oxygen"/>
    <property type="evidence" value="ECO:0007669"/>
    <property type="project" value="InterPro"/>
</dbReference>
<organism evidence="3 4">
    <name type="scientific">Nocardia farcinica</name>
    <dbReference type="NCBI Taxonomy" id="37329"/>
    <lineage>
        <taxon>Bacteria</taxon>
        <taxon>Bacillati</taxon>
        <taxon>Actinomycetota</taxon>
        <taxon>Actinomycetes</taxon>
        <taxon>Mycobacteriales</taxon>
        <taxon>Nocardiaceae</taxon>
        <taxon>Nocardia</taxon>
    </lineage>
</organism>
<dbReference type="KEGG" id="nfr:ERS450000_05555"/>
<dbReference type="Gene3D" id="1.10.630.10">
    <property type="entry name" value="Cytochrome P450"/>
    <property type="match status" value="1"/>
</dbReference>